<comment type="caution">
    <text evidence="3">The sequence shown here is derived from an EMBL/GenBank/DDBJ whole genome shotgun (WGS) entry which is preliminary data.</text>
</comment>
<dbReference type="InterPro" id="IPR000873">
    <property type="entry name" value="AMP-dep_synth/lig_dom"/>
</dbReference>
<reference evidence="4" key="1">
    <citation type="journal article" date="2019" name="Int. J. Syst. Evol. Microbiol.">
        <title>The Global Catalogue of Microorganisms (GCM) 10K type strain sequencing project: providing services to taxonomists for standard genome sequencing and annotation.</title>
        <authorList>
            <consortium name="The Broad Institute Genomics Platform"/>
            <consortium name="The Broad Institute Genome Sequencing Center for Infectious Disease"/>
            <person name="Wu L."/>
            <person name="Ma J."/>
        </authorList>
    </citation>
    <scope>NUCLEOTIDE SEQUENCE [LARGE SCALE GENOMIC DNA]</scope>
    <source>
        <strain evidence="4">CGMCC 4.7246</strain>
    </source>
</reference>
<dbReference type="Proteomes" id="UP001596220">
    <property type="component" value="Unassembled WGS sequence"/>
</dbReference>
<dbReference type="PROSITE" id="PS00455">
    <property type="entry name" value="AMP_BINDING"/>
    <property type="match status" value="1"/>
</dbReference>
<dbReference type="InterPro" id="IPR025110">
    <property type="entry name" value="AMP-bd_C"/>
</dbReference>
<feature type="domain" description="AMP-binding enzyme C-terminal" evidence="2">
    <location>
        <begin position="448"/>
        <end position="516"/>
    </location>
</feature>
<evidence type="ECO:0000313" key="4">
    <source>
        <dbReference type="Proteomes" id="UP001596220"/>
    </source>
</evidence>
<dbReference type="Pfam" id="PF13193">
    <property type="entry name" value="AMP-binding_C"/>
    <property type="match status" value="1"/>
</dbReference>
<dbReference type="InterPro" id="IPR020845">
    <property type="entry name" value="AMP-binding_CS"/>
</dbReference>
<dbReference type="Gene3D" id="3.30.300.30">
    <property type="match status" value="1"/>
</dbReference>
<proteinExistence type="predicted"/>
<evidence type="ECO:0000259" key="1">
    <source>
        <dbReference type="Pfam" id="PF00501"/>
    </source>
</evidence>
<dbReference type="Pfam" id="PF00501">
    <property type="entry name" value="AMP-binding"/>
    <property type="match status" value="1"/>
</dbReference>
<dbReference type="RefSeq" id="WP_380641714.1">
    <property type="nucleotide sequence ID" value="NZ_JBHSQO010000053.1"/>
</dbReference>
<dbReference type="PANTHER" id="PTHR43767:SF1">
    <property type="entry name" value="NONRIBOSOMAL PEPTIDE SYNTHASE PES1 (EUROFUNG)-RELATED"/>
    <property type="match status" value="1"/>
</dbReference>
<dbReference type="Gene3D" id="3.40.50.12780">
    <property type="entry name" value="N-terminal domain of ligase-like"/>
    <property type="match status" value="1"/>
</dbReference>
<dbReference type="SUPFAM" id="SSF56801">
    <property type="entry name" value="Acetyl-CoA synthetase-like"/>
    <property type="match status" value="1"/>
</dbReference>
<dbReference type="InterPro" id="IPR045851">
    <property type="entry name" value="AMP-bd_C_sf"/>
</dbReference>
<dbReference type="EMBL" id="JBHSQO010000053">
    <property type="protein sequence ID" value="MFC6093990.1"/>
    <property type="molecule type" value="Genomic_DNA"/>
</dbReference>
<feature type="domain" description="AMP-dependent synthetase/ligase" evidence="1">
    <location>
        <begin position="10"/>
        <end position="393"/>
    </location>
</feature>
<dbReference type="InterPro" id="IPR042099">
    <property type="entry name" value="ANL_N_sf"/>
</dbReference>
<organism evidence="3 4">
    <name type="scientific">Saccharothrix lopnurensis</name>
    <dbReference type="NCBI Taxonomy" id="1670621"/>
    <lineage>
        <taxon>Bacteria</taxon>
        <taxon>Bacillati</taxon>
        <taxon>Actinomycetota</taxon>
        <taxon>Actinomycetes</taxon>
        <taxon>Pseudonocardiales</taxon>
        <taxon>Pseudonocardiaceae</taxon>
        <taxon>Saccharothrix</taxon>
    </lineage>
</organism>
<name>A0ABW1PF01_9PSEU</name>
<protein>
    <submittedName>
        <fullName evidence="3">Class I adenylate-forming enzyme family protein</fullName>
    </submittedName>
</protein>
<accession>A0ABW1PF01</accession>
<dbReference type="InterPro" id="IPR050237">
    <property type="entry name" value="ATP-dep_AMP-bd_enzyme"/>
</dbReference>
<dbReference type="PANTHER" id="PTHR43767">
    <property type="entry name" value="LONG-CHAIN-FATTY-ACID--COA LIGASE"/>
    <property type="match status" value="1"/>
</dbReference>
<evidence type="ECO:0000313" key="3">
    <source>
        <dbReference type="EMBL" id="MFC6093990.1"/>
    </source>
</evidence>
<gene>
    <name evidence="3" type="ORF">ACFP3R_32385</name>
</gene>
<sequence length="530" mass="55840">MTTLLHHLIDAAARAWPDRPAVSTAADSLTHRQVAEGSRRLAAWLVARGVARGDRVVLVAPSDPVVPVLVYAASRIGAAFTVLHEQTRGRPLEHVLDDSGPVLLVAAEEGARAAARSRGVLVATPGEIRTAAFADAPGHADVPGRADAPGHAGAPAFADVPAFADAPAGADTPTPAPGPLAVDPVCLIYTSGTTSLPKAVVSTHQQVVFAVGAIQSQLAYRPDDVVYCPLPLSFDYGLYQLFLGAASGAHVRLGQPAEVGPSLLRNLVGARATVLASVPAVAETLARLVKRSGGAGTPPLRLLTNTGAAMPVEPLNALRAAIPTLRVQLMYGLTECKRAAIMPPDGDLERPGASGRALPGTELFAIDEEGRRLPPGELGELVVRGPNVMAGYWRRPELSARRFHLAEGLFPELRTGDYGRLDEDGYVYFDGRRDDIYKQRGFRVSATEVEAATRRVPGVESAVVLPPDGDRPAVLVVVGRVTADEVTALLKDEIEEFKIPHRCVVASSLPLTGNGKVDRKALLREVTSGV</sequence>
<evidence type="ECO:0000259" key="2">
    <source>
        <dbReference type="Pfam" id="PF13193"/>
    </source>
</evidence>
<keyword evidence="4" id="KW-1185">Reference proteome</keyword>